<organism evidence="2 3">
    <name type="scientific">Priestia veravalensis</name>
    <dbReference type="NCBI Taxonomy" id="1414648"/>
    <lineage>
        <taxon>Bacteria</taxon>
        <taxon>Bacillati</taxon>
        <taxon>Bacillota</taxon>
        <taxon>Bacilli</taxon>
        <taxon>Bacillales</taxon>
        <taxon>Bacillaceae</taxon>
        <taxon>Priestia</taxon>
    </lineage>
</organism>
<keyword evidence="3" id="KW-1185">Reference proteome</keyword>
<sequence>MGDKVEFMINRVFRYMLFLSSYLPLFIILFLMNINNLVLCLFIWLIMSITLLTLKLYLEKPLKASPNFRIKLVMINSKGSEALNYIVTYIIPFISFNSNITNSDGDFNIPTIFAFIVLFLVIGYLYMHNNLYHINPILSLFYDINITQGENGENLIVVSEKGKDVPLNSTIYTRNLSPGAVMFVDDSKSRLSYKKVVIFLGSFLVFLALWNEQMNDYLFKAIEFINTTIKNLI</sequence>
<keyword evidence="1" id="KW-1133">Transmembrane helix</keyword>
<accession>A0A0V8JLK3</accession>
<dbReference type="EMBL" id="LNQP01000031">
    <property type="protein sequence ID" value="KSU87959.1"/>
    <property type="molecule type" value="Genomic_DNA"/>
</dbReference>
<dbReference type="Proteomes" id="UP000053681">
    <property type="component" value="Unassembled WGS sequence"/>
</dbReference>
<feature type="transmembrane region" description="Helical" evidence="1">
    <location>
        <begin position="12"/>
        <end position="30"/>
    </location>
</feature>
<protein>
    <submittedName>
        <fullName evidence="2">Uncharacterized protein</fullName>
    </submittedName>
</protein>
<keyword evidence="1" id="KW-0812">Transmembrane</keyword>
<evidence type="ECO:0000313" key="2">
    <source>
        <dbReference type="EMBL" id="KSU87959.1"/>
    </source>
</evidence>
<gene>
    <name evidence="2" type="ORF">AS180_10155</name>
</gene>
<reference evidence="2 3" key="1">
    <citation type="submission" date="2015-11" db="EMBL/GenBank/DDBJ databases">
        <title>Bacillus caseinolyticus sp nov.</title>
        <authorList>
            <person name="Dastager S.G."/>
            <person name="Mawlankar R."/>
        </authorList>
    </citation>
    <scope>NUCLEOTIDE SEQUENCE [LARGE SCALE GENOMIC DNA]</scope>
    <source>
        <strain evidence="2 3">SGD-V-76</strain>
    </source>
</reference>
<evidence type="ECO:0000256" key="1">
    <source>
        <dbReference type="SAM" id="Phobius"/>
    </source>
</evidence>
<keyword evidence="1" id="KW-0472">Membrane</keyword>
<name>A0A0V8JLK3_9BACI</name>
<feature type="transmembrane region" description="Helical" evidence="1">
    <location>
        <begin position="192"/>
        <end position="210"/>
    </location>
</feature>
<proteinExistence type="predicted"/>
<dbReference type="AlphaFoldDB" id="A0A0V8JLK3"/>
<evidence type="ECO:0000313" key="3">
    <source>
        <dbReference type="Proteomes" id="UP000053681"/>
    </source>
</evidence>
<feature type="transmembrane region" description="Helical" evidence="1">
    <location>
        <begin position="107"/>
        <end position="127"/>
    </location>
</feature>
<comment type="caution">
    <text evidence="2">The sequence shown here is derived from an EMBL/GenBank/DDBJ whole genome shotgun (WGS) entry which is preliminary data.</text>
</comment>
<feature type="transmembrane region" description="Helical" evidence="1">
    <location>
        <begin position="36"/>
        <end position="58"/>
    </location>
</feature>
<feature type="transmembrane region" description="Helical" evidence="1">
    <location>
        <begin position="79"/>
        <end position="95"/>
    </location>
</feature>